<protein>
    <submittedName>
        <fullName evidence="2">Uncharacterized protein</fullName>
    </submittedName>
</protein>
<name>A0A4P9ZZZ2_9FUNG</name>
<gene>
    <name evidence="2" type="ORF">BJ085DRAFT_33120</name>
</gene>
<evidence type="ECO:0000313" key="2">
    <source>
        <dbReference type="EMBL" id="RKP38721.1"/>
    </source>
</evidence>
<evidence type="ECO:0000256" key="1">
    <source>
        <dbReference type="SAM" id="MobiDB-lite"/>
    </source>
</evidence>
<reference evidence="3" key="1">
    <citation type="journal article" date="2018" name="Nat. Microbiol.">
        <title>Leveraging single-cell genomics to expand the fungal tree of life.</title>
        <authorList>
            <person name="Ahrendt S.R."/>
            <person name="Quandt C.A."/>
            <person name="Ciobanu D."/>
            <person name="Clum A."/>
            <person name="Salamov A."/>
            <person name="Andreopoulos B."/>
            <person name="Cheng J.F."/>
            <person name="Woyke T."/>
            <person name="Pelin A."/>
            <person name="Henrissat B."/>
            <person name="Reynolds N.K."/>
            <person name="Benny G.L."/>
            <person name="Smith M.E."/>
            <person name="James T.Y."/>
            <person name="Grigoriev I.V."/>
        </authorList>
    </citation>
    <scope>NUCLEOTIDE SEQUENCE [LARGE SCALE GENOMIC DNA]</scope>
    <source>
        <strain evidence="3">RSA 468</strain>
    </source>
</reference>
<proteinExistence type="predicted"/>
<feature type="region of interest" description="Disordered" evidence="1">
    <location>
        <begin position="446"/>
        <end position="466"/>
    </location>
</feature>
<dbReference type="EMBL" id="ML002336">
    <property type="protein sequence ID" value="RKP38721.1"/>
    <property type="molecule type" value="Genomic_DNA"/>
</dbReference>
<sequence>MEDKQPGDGLMKNFMMKLHSIFGGKGAPSPSYTKADLPEWDYEGILDWDLGPEPTGRKWTSKEILNYISEQPIAPVLKTYRQLQVALKAYPELSESGYASGNVVSNELPWPKHLSKSISATKKLDAFEIKAIAQGSGVLKKDAYRFIDLTELWKLDPAKQLPFLALVDFATNPEDIVNLFYDLVNRSFDFLVHRDWAKQFPALKYGDGPLSDLVKQFQLKNLRLEAGFTYWDMFESVTAIIMAWLALTEKFDYMDFLVKNIQRAGKHYANGAVRKQTTKNLEAAGIMLLAMTEQGNRIDNMLYFFSFIGPDESKAINDPKPSVVDCSIIGEMRQLGLIKGADYLEKTKECKNSEDSAKYFAGKIANPDFAPLRQLRLLEEVDKPCMSVPVMISEFDANTKSQLADLGPWEHDTYWKLGQSFADNHSHKYWMIGNSVDKDTEDVNLATGQSPDDAHKNAPTTDGIWYTELNPDLQ</sequence>
<organism evidence="2 3">
    <name type="scientific">Dimargaris cristalligena</name>
    <dbReference type="NCBI Taxonomy" id="215637"/>
    <lineage>
        <taxon>Eukaryota</taxon>
        <taxon>Fungi</taxon>
        <taxon>Fungi incertae sedis</taxon>
        <taxon>Zoopagomycota</taxon>
        <taxon>Kickxellomycotina</taxon>
        <taxon>Dimargaritomycetes</taxon>
        <taxon>Dimargaritales</taxon>
        <taxon>Dimargaritaceae</taxon>
        <taxon>Dimargaris</taxon>
    </lineage>
</organism>
<evidence type="ECO:0000313" key="3">
    <source>
        <dbReference type="Proteomes" id="UP000268162"/>
    </source>
</evidence>
<dbReference type="AlphaFoldDB" id="A0A4P9ZZZ2"/>
<accession>A0A4P9ZZZ2</accession>
<dbReference type="Proteomes" id="UP000268162">
    <property type="component" value="Unassembled WGS sequence"/>
</dbReference>
<keyword evidence="3" id="KW-1185">Reference proteome</keyword>